<feature type="domain" description="Peptidase S49" evidence="9">
    <location>
        <begin position="386"/>
        <end position="536"/>
    </location>
</feature>
<protein>
    <recommendedName>
        <fullName evidence="7">Protease 4</fullName>
        <ecNumber evidence="7">3.4.21.-</ecNumber>
    </recommendedName>
    <alternativeName>
        <fullName evidence="7">Endopeptidase IV</fullName>
    </alternativeName>
    <alternativeName>
        <fullName evidence="7">Protease IV</fullName>
    </alternativeName>
    <alternativeName>
        <fullName evidence="7">Signal peptide peptidase</fullName>
    </alternativeName>
</protein>
<dbReference type="InterPro" id="IPR002142">
    <property type="entry name" value="Peptidase_S49"/>
</dbReference>
<evidence type="ECO:0000256" key="3">
    <source>
        <dbReference type="ARBA" id="ARBA00022670"/>
    </source>
</evidence>
<dbReference type="InterPro" id="IPR004635">
    <property type="entry name" value="Pept_S49_SppA"/>
</dbReference>
<dbReference type="RefSeq" id="WP_193995073.1">
    <property type="nucleotide sequence ID" value="NZ_JADEXP010000242.1"/>
</dbReference>
<dbReference type="SUPFAM" id="SSF52096">
    <property type="entry name" value="ClpP/crotonase"/>
    <property type="match status" value="2"/>
</dbReference>
<dbReference type="CDD" id="cd07018">
    <property type="entry name" value="S49_SppA_67K_type"/>
    <property type="match status" value="1"/>
</dbReference>
<keyword evidence="3 7" id="KW-0645">Protease</keyword>
<evidence type="ECO:0000256" key="2">
    <source>
        <dbReference type="ARBA" id="ARBA00008683"/>
    </source>
</evidence>
<dbReference type="PANTHER" id="PTHR33209:SF1">
    <property type="entry name" value="PEPTIDASE S49 DOMAIN-CONTAINING PROTEIN"/>
    <property type="match status" value="1"/>
</dbReference>
<keyword evidence="4 7" id="KW-0378">Hydrolase</keyword>
<dbReference type="GO" id="GO:0006465">
    <property type="term" value="P:signal peptide processing"/>
    <property type="evidence" value="ECO:0007669"/>
    <property type="project" value="InterPro"/>
</dbReference>
<sequence>MRDFFKYAAASALGTLVGLFSLVALLGVGALGLAGFFLNSAATETEPEVEKNSILVFDLATDVVDAVPFSGPSVVLEETLYGSSYRAISLHSALQAIEAAATDDSITGIYLTGNTNAGFATLKEVRAALEKFKTDSGKPVLASNTIWGERDYYLVSVADSVYLSPAGVMELNGFRAEIQFLAGALNKYGVGVQVLRAGRYKSAIEPFTRTTSSPEEKQQTQALLTDLWQEFLTTTSEARGKNPEAIQAIAENQGFLPAAEAQSAGLVDNAVFYDDVLAELRELTEQTEDEWSEDEDDFTQISLYRYSQTLDTGSFGNKDTVAVIYASGEIVDGDGSTPGLITSGGLSDTLRQARNDQDIQAVVLRVNSPGGSAIASEVIAREVELLAAEKPVIISMGNYAASGGYMIAAPGDQIFATAGTITGSIGVYGLRLNFKEIANRNGVTWDIIKTAKLADIDTVSRPQSDAELKLQQGFVNTLYDRFLTLVSEGRETPKEKIDQVAQGRVWSGTDAETVNLVDQMGGLNDAITAAAAAAELDDWQVEELPKPPSLEEQIFDSLFGTGVVTKLPWAQDPISQEAIKLREELSLLKTLNDPQGVYMRLPFTTDID</sequence>
<feature type="domain" description="Peptidase S49" evidence="9">
    <location>
        <begin position="134"/>
        <end position="285"/>
    </location>
</feature>
<dbReference type="GO" id="GO:0005886">
    <property type="term" value="C:plasma membrane"/>
    <property type="evidence" value="ECO:0007669"/>
    <property type="project" value="UniProtKB-SubCell"/>
</dbReference>
<feature type="active site" description="Nucleophile" evidence="8">
    <location>
        <position position="402"/>
    </location>
</feature>
<dbReference type="GO" id="GO:0008236">
    <property type="term" value="F:serine-type peptidase activity"/>
    <property type="evidence" value="ECO:0007669"/>
    <property type="project" value="UniProtKB-KW"/>
</dbReference>
<keyword evidence="7" id="KW-1003">Cell membrane</keyword>
<keyword evidence="5" id="KW-0720">Serine protease</keyword>
<dbReference type="EC" id="3.4.21.-" evidence="7"/>
<dbReference type="InterPro" id="IPR047272">
    <property type="entry name" value="S49_SppA_C"/>
</dbReference>
<feature type="active site" description="Proton donor/acceptor" evidence="8">
    <location>
        <position position="201"/>
    </location>
</feature>
<dbReference type="AlphaFoldDB" id="A0A929FC24"/>
<dbReference type="InterPro" id="IPR004634">
    <property type="entry name" value="Pept_S49_pIV"/>
</dbReference>
<dbReference type="PANTHER" id="PTHR33209">
    <property type="entry name" value="PROTEASE 4"/>
    <property type="match status" value="1"/>
</dbReference>
<keyword evidence="11" id="KW-1185">Reference proteome</keyword>
<accession>A0A929FC24</accession>
<proteinExistence type="inferred from homology"/>
<gene>
    <name evidence="10" type="primary">sppA</name>
    <name evidence="10" type="ORF">IQ260_21160</name>
</gene>
<dbReference type="NCBIfam" id="TIGR00706">
    <property type="entry name" value="SppA_dom"/>
    <property type="match status" value="1"/>
</dbReference>
<evidence type="ECO:0000313" key="10">
    <source>
        <dbReference type="EMBL" id="MBE9069158.1"/>
    </source>
</evidence>
<dbReference type="EMBL" id="JADEXP010000242">
    <property type="protein sequence ID" value="MBE9069158.1"/>
    <property type="molecule type" value="Genomic_DNA"/>
</dbReference>
<evidence type="ECO:0000313" key="11">
    <source>
        <dbReference type="Proteomes" id="UP000615026"/>
    </source>
</evidence>
<dbReference type="InterPro" id="IPR047217">
    <property type="entry name" value="S49_SppA_67K_type_N"/>
</dbReference>
<keyword evidence="6 7" id="KW-0472">Membrane</keyword>
<comment type="similarity">
    <text evidence="2 7">Belongs to the peptidase S49 family.</text>
</comment>
<dbReference type="NCBIfam" id="TIGR00705">
    <property type="entry name" value="SppA_67K"/>
    <property type="match status" value="1"/>
</dbReference>
<evidence type="ECO:0000256" key="6">
    <source>
        <dbReference type="ARBA" id="ARBA00023136"/>
    </source>
</evidence>
<dbReference type="Gene3D" id="3.90.226.10">
    <property type="entry name" value="2-enoyl-CoA Hydratase, Chain A, domain 1"/>
    <property type="match status" value="4"/>
</dbReference>
<comment type="subcellular location">
    <subcellularLocation>
        <location evidence="7">Cell inner membrane</location>
    </subcellularLocation>
    <subcellularLocation>
        <location evidence="1">Membrane</location>
    </subcellularLocation>
</comment>
<evidence type="ECO:0000256" key="4">
    <source>
        <dbReference type="ARBA" id="ARBA00022801"/>
    </source>
</evidence>
<reference evidence="10" key="1">
    <citation type="submission" date="2020-10" db="EMBL/GenBank/DDBJ databases">
        <authorList>
            <person name="Castelo-Branco R."/>
            <person name="Eusebio N."/>
            <person name="Adriana R."/>
            <person name="Vieira A."/>
            <person name="Brugerolle De Fraissinette N."/>
            <person name="Rezende De Castro R."/>
            <person name="Schneider M.P."/>
            <person name="Vasconcelos V."/>
            <person name="Leao P.N."/>
        </authorList>
    </citation>
    <scope>NUCLEOTIDE SEQUENCE</scope>
    <source>
        <strain evidence="10">LEGE 11479</strain>
    </source>
</reference>
<dbReference type="Proteomes" id="UP000615026">
    <property type="component" value="Unassembled WGS sequence"/>
</dbReference>
<organism evidence="10 11">
    <name type="scientific">Leptolyngbya cf. ectocarpi LEGE 11479</name>
    <dbReference type="NCBI Taxonomy" id="1828722"/>
    <lineage>
        <taxon>Bacteria</taxon>
        <taxon>Bacillati</taxon>
        <taxon>Cyanobacteriota</taxon>
        <taxon>Cyanophyceae</taxon>
        <taxon>Leptolyngbyales</taxon>
        <taxon>Leptolyngbyaceae</taxon>
        <taxon>Leptolyngbya group</taxon>
        <taxon>Leptolyngbya</taxon>
    </lineage>
</organism>
<evidence type="ECO:0000259" key="9">
    <source>
        <dbReference type="Pfam" id="PF01343"/>
    </source>
</evidence>
<evidence type="ECO:0000256" key="1">
    <source>
        <dbReference type="ARBA" id="ARBA00004370"/>
    </source>
</evidence>
<evidence type="ECO:0000256" key="8">
    <source>
        <dbReference type="PIRSR" id="PIRSR001217-1"/>
    </source>
</evidence>
<dbReference type="InterPro" id="IPR029045">
    <property type="entry name" value="ClpP/crotonase-like_dom_sf"/>
</dbReference>
<dbReference type="PIRSF" id="PIRSF001217">
    <property type="entry name" value="Protease_4_SppA"/>
    <property type="match status" value="1"/>
</dbReference>
<comment type="caution">
    <text evidence="10">The sequence shown here is derived from an EMBL/GenBank/DDBJ whole genome shotgun (WGS) entry which is preliminary data.</text>
</comment>
<dbReference type="CDD" id="cd07023">
    <property type="entry name" value="S49_Sppa_N_C"/>
    <property type="match status" value="1"/>
</dbReference>
<evidence type="ECO:0000256" key="5">
    <source>
        <dbReference type="ARBA" id="ARBA00022825"/>
    </source>
</evidence>
<evidence type="ECO:0000256" key="7">
    <source>
        <dbReference type="PIRNR" id="PIRNR001217"/>
    </source>
</evidence>
<dbReference type="Pfam" id="PF01343">
    <property type="entry name" value="Peptidase_S49"/>
    <property type="match status" value="2"/>
</dbReference>
<keyword evidence="7" id="KW-0997">Cell inner membrane</keyword>
<name>A0A929FC24_LEPEC</name>